<evidence type="ECO:0000259" key="1">
    <source>
        <dbReference type="Pfam" id="PF07583"/>
    </source>
</evidence>
<dbReference type="Pfam" id="PF07635">
    <property type="entry name" value="PSCyt1"/>
    <property type="match status" value="2"/>
</dbReference>
<feature type="domain" description="Cytochrome C Planctomycete-type" evidence="3">
    <location>
        <begin position="47"/>
        <end position="101"/>
    </location>
</feature>
<dbReference type="InterPro" id="IPR022655">
    <property type="entry name" value="DUF1553"/>
</dbReference>
<gene>
    <name evidence="4" type="ORF">FYK55_12205</name>
</gene>
<proteinExistence type="predicted"/>
<reference evidence="4 5" key="1">
    <citation type="submission" date="2019-08" db="EMBL/GenBank/DDBJ databases">
        <authorList>
            <person name="Dhanesh K."/>
            <person name="Kumar G."/>
            <person name="Sasikala C."/>
            <person name="Venkata Ramana C."/>
        </authorList>
    </citation>
    <scope>NUCLEOTIDE SEQUENCE [LARGE SCALE GENOMIC DNA]</scope>
    <source>
        <strain evidence="4 5">JC645</strain>
    </source>
</reference>
<dbReference type="PANTHER" id="PTHR35889:SF3">
    <property type="entry name" value="F-BOX DOMAIN-CONTAINING PROTEIN"/>
    <property type="match status" value="1"/>
</dbReference>
<feature type="domain" description="Cytochrome C Planctomycete-type" evidence="3">
    <location>
        <begin position="147"/>
        <end position="199"/>
    </location>
</feature>
<sequence>MTDRLVVLILCLTLGGAATTCGDQPQSTGKPSPTFEADIQPLFAQRCGKCHSQRVRKAGLDLSSMAGIHHGGESGESLVADSVEDSMLWWLIDEGEMPPPDEPALTTEQRELIRDWIAAGVPSDHAHPMSAESLNQHDVLPMLLLRCTTCHGPRRRDGGLDLRSRAAMLQGGDSGPALFPGDPDGSLMIQRIEQELCPPSDLLLKFFVRRPPTSEVQTLKDWISAGAPVEDIAPDVATEQPDLLVVDADRQHWAFQPPTDPATGASIDDFVGDRLRAAGLSFSPEASRETLIRRVYLDLIGMPPRPEQLRHWQTCGDENWYSSMVDQLLASPHYGERWGRYWLDLAGYADSEGGISADPIRPVAWKYRDYVIQSFNEDKPYDRFLLEQIAGDELVDYQNADVVTDQMVENLVATGFLRMGIDETGSRTMNFVPERLKVISDAITVVSSGLMGLTMECARCHSHKYDPIPHRDYYRFKAIFQGALDEHDWDSFKTRTLDLATPEHRRRIKRVNPPLKSELKKLQSTQDKATRQLRLELLRHHYPDQPEDDHQATLAALRVADNNRTLKQKRLVERLQQAELEPDAEQPAVVQATRDQIAALQREIDLVRRRMVPEPTIRALWDLGRPSPTYVLRGGEHNKPGDLVGPGVPSVLTDGKTPFQVTPPFPDGTPKTGRRLAFANWLTDPTHPLTARVMVNRIWYHHFGTGLVKDLENFGLQGEPPSHPELLDWLAIEFVRRGWSVKEMHRLILNSRTFRQRSETTQRQQRIDPQNRLLSRMPLRRMDAETLRDSLLAVAGRLDFAAGGLPDTIQVDRDGLVSVNPTEGGGFRRSVYLQYRRTQIPTMMDTFDYPQMGPNCIARTVSIVSPQSLMLMNNEDVRELAEDFAARVQLLAGGDDSATAAAIVDAAYRIALSRRPSRDELSLSTEALRQLRSDWKGDSQKALETYCHALLNSAAFLYID</sequence>
<dbReference type="RefSeq" id="WP_150076713.1">
    <property type="nucleotide sequence ID" value="NZ_VWOX01000006.1"/>
</dbReference>
<dbReference type="Proteomes" id="UP000324479">
    <property type="component" value="Unassembled WGS sequence"/>
</dbReference>
<evidence type="ECO:0000259" key="3">
    <source>
        <dbReference type="Pfam" id="PF07635"/>
    </source>
</evidence>
<organism evidence="4 5">
    <name type="scientific">Roseiconus nitratireducens</name>
    <dbReference type="NCBI Taxonomy" id="2605748"/>
    <lineage>
        <taxon>Bacteria</taxon>
        <taxon>Pseudomonadati</taxon>
        <taxon>Planctomycetota</taxon>
        <taxon>Planctomycetia</taxon>
        <taxon>Pirellulales</taxon>
        <taxon>Pirellulaceae</taxon>
        <taxon>Roseiconus</taxon>
    </lineage>
</organism>
<evidence type="ECO:0000313" key="4">
    <source>
        <dbReference type="EMBL" id="KAA5543051.1"/>
    </source>
</evidence>
<feature type="domain" description="DUF1553" evidence="2">
    <location>
        <begin position="674"/>
        <end position="926"/>
    </location>
</feature>
<evidence type="ECO:0000259" key="2">
    <source>
        <dbReference type="Pfam" id="PF07587"/>
    </source>
</evidence>
<dbReference type="Pfam" id="PF07583">
    <property type="entry name" value="PSCyt2"/>
    <property type="match status" value="1"/>
</dbReference>
<protein>
    <submittedName>
        <fullName evidence="4">DUF1553 domain-containing protein</fullName>
    </submittedName>
</protein>
<name>A0A5M6D6D7_9BACT</name>
<dbReference type="EMBL" id="VWOX01000006">
    <property type="protein sequence ID" value="KAA5543051.1"/>
    <property type="molecule type" value="Genomic_DNA"/>
</dbReference>
<dbReference type="InterPro" id="IPR011429">
    <property type="entry name" value="Cyt_c_Planctomycete-type"/>
</dbReference>
<keyword evidence="5" id="KW-1185">Reference proteome</keyword>
<evidence type="ECO:0000313" key="5">
    <source>
        <dbReference type="Proteomes" id="UP000324479"/>
    </source>
</evidence>
<dbReference type="PANTHER" id="PTHR35889">
    <property type="entry name" value="CYCLOINULO-OLIGOSACCHARIDE FRUCTANOTRANSFERASE-RELATED"/>
    <property type="match status" value="1"/>
</dbReference>
<dbReference type="AlphaFoldDB" id="A0A5M6D6D7"/>
<dbReference type="InterPro" id="IPR011444">
    <property type="entry name" value="DUF1549"/>
</dbReference>
<dbReference type="Pfam" id="PF07587">
    <property type="entry name" value="PSD1"/>
    <property type="match status" value="1"/>
</dbReference>
<comment type="caution">
    <text evidence="4">The sequence shown here is derived from an EMBL/GenBank/DDBJ whole genome shotgun (WGS) entry which is preliminary data.</text>
</comment>
<feature type="domain" description="DUF1549" evidence="1">
    <location>
        <begin position="267"/>
        <end position="482"/>
    </location>
</feature>
<accession>A0A5M6D6D7</accession>